<name>A0A841YR59_9LIST</name>
<dbReference type="EMBL" id="JAARQN010000001">
    <property type="protein sequence ID" value="MBC1456141.1"/>
    <property type="molecule type" value="Genomic_DNA"/>
</dbReference>
<dbReference type="InterPro" id="IPR011990">
    <property type="entry name" value="TPR-like_helical_dom_sf"/>
</dbReference>
<reference evidence="2 3" key="1">
    <citation type="submission" date="2020-03" db="EMBL/GenBank/DDBJ databases">
        <title>Soil Listeria distribution.</title>
        <authorList>
            <person name="Liao J."/>
            <person name="Wiedmann M."/>
        </authorList>
    </citation>
    <scope>NUCLEOTIDE SEQUENCE [LARGE SCALE GENOMIC DNA]</scope>
    <source>
        <strain evidence="2 3">FSL L7-1614</strain>
    </source>
</reference>
<evidence type="ECO:0000313" key="3">
    <source>
        <dbReference type="Proteomes" id="UP000569903"/>
    </source>
</evidence>
<comment type="caution">
    <text evidence="2">The sequence shown here is derived from an EMBL/GenBank/DDBJ whole genome shotgun (WGS) entry which is preliminary data.</text>
</comment>
<dbReference type="SUPFAM" id="SSF48452">
    <property type="entry name" value="TPR-like"/>
    <property type="match status" value="2"/>
</dbReference>
<dbReference type="Proteomes" id="UP000569903">
    <property type="component" value="Unassembled WGS sequence"/>
</dbReference>
<protein>
    <submittedName>
        <fullName evidence="2">Tetratricopeptide repeat protein</fullName>
    </submittedName>
</protein>
<keyword evidence="1" id="KW-0175">Coiled coil</keyword>
<gene>
    <name evidence="2" type="ORF">HB850_00130</name>
</gene>
<organism evidence="2 3">
    <name type="scientific">Listeria newyorkensis</name>
    <dbReference type="NCBI Taxonomy" id="1497681"/>
    <lineage>
        <taxon>Bacteria</taxon>
        <taxon>Bacillati</taxon>
        <taxon>Bacillota</taxon>
        <taxon>Bacilli</taxon>
        <taxon>Bacillales</taxon>
        <taxon>Listeriaceae</taxon>
        <taxon>Listeria</taxon>
    </lineage>
</organism>
<evidence type="ECO:0000313" key="2">
    <source>
        <dbReference type="EMBL" id="MBC1456141.1"/>
    </source>
</evidence>
<evidence type="ECO:0000256" key="1">
    <source>
        <dbReference type="SAM" id="Coils"/>
    </source>
</evidence>
<dbReference type="RefSeq" id="WP_185387736.1">
    <property type="nucleotide sequence ID" value="NZ_JAARQN010000001.1"/>
</dbReference>
<proteinExistence type="predicted"/>
<feature type="coiled-coil region" evidence="1">
    <location>
        <begin position="270"/>
        <end position="297"/>
    </location>
</feature>
<dbReference type="Gene3D" id="1.25.40.10">
    <property type="entry name" value="Tetratricopeptide repeat domain"/>
    <property type="match status" value="1"/>
</dbReference>
<sequence length="459" mass="54029">MELLVIEKTSTVATNLIYEFVKKLKFEEYLTEAEKRFINIQHGEQLSLTNSQSIKHQLRFYDSFFGYSQLNNIAYKCVQRLSILNIKVQFNLFKCSEIENLFISLISKYIADSNKICESISREKSLHTPDINIDSIRYYLNIGDSWTAMWVGEKILQTNDKLNSFEVMHMLALAYNSVANTLAGENLLMKLIQLDLAGNQKYNKSKVSAYYILAMIYMRHHPKSLKNTEKAHKYLDTAYKLLNQKDFSHDDKEFTKIFNRNGYALILFASGDVKAAIELLKEKINQLENEIIPIKGEYALLHKTVLMYNLYQCYLQQGLSDEAEEVLLEIKKIDFYDTDYRYDLVKLYFDKGELEKGKEELESISDLKSMDYPTHFSYLGYYYLEKNQLIKAKEYYFKAFLTLVHSYKYNEYLYNYLYVLYMLEEQETIIQLSNTINLEGSYMRENIEAILETTGIRVV</sequence>
<dbReference type="AlphaFoldDB" id="A0A841YR59"/>
<accession>A0A841YR59</accession>